<dbReference type="RefSeq" id="WP_192508922.1">
    <property type="nucleotide sequence ID" value="NZ_AQGV01000013.1"/>
</dbReference>
<dbReference type="CDD" id="cd03133">
    <property type="entry name" value="GATase1_ES1"/>
    <property type="match status" value="1"/>
</dbReference>
<dbReference type="PIRSF" id="PIRSF006320">
    <property type="entry name" value="Elb2"/>
    <property type="match status" value="1"/>
</dbReference>
<dbReference type="NCBIfam" id="NF008747">
    <property type="entry name" value="PRK11780.1"/>
    <property type="match status" value="1"/>
</dbReference>
<dbReference type="Gene3D" id="3.40.50.880">
    <property type="match status" value="1"/>
</dbReference>
<dbReference type="SUPFAM" id="SSF52317">
    <property type="entry name" value="Class I glutamine amidotransferase-like"/>
    <property type="match status" value="1"/>
</dbReference>
<comment type="caution">
    <text evidence="2">The sequence shown here is derived from an EMBL/GenBank/DDBJ whole genome shotgun (WGS) entry which is preliminary data.</text>
</comment>
<dbReference type="Proteomes" id="UP000615755">
    <property type="component" value="Unassembled WGS sequence"/>
</dbReference>
<dbReference type="PANTHER" id="PTHR10224">
    <property type="entry name" value="ES1 PROTEIN HOMOLOG, MITOCHONDRIAL"/>
    <property type="match status" value="1"/>
</dbReference>
<gene>
    <name evidence="2" type="ORF">PAUR_a4287</name>
</gene>
<dbReference type="EMBL" id="AQGV01000013">
    <property type="protein sequence ID" value="MBE0369724.1"/>
    <property type="molecule type" value="Genomic_DNA"/>
</dbReference>
<dbReference type="InterPro" id="IPR029062">
    <property type="entry name" value="Class_I_gatase-like"/>
</dbReference>
<organism evidence="2 3">
    <name type="scientific">Pseudoalteromonas aurantia 208</name>
    <dbReference type="NCBI Taxonomy" id="1314867"/>
    <lineage>
        <taxon>Bacteria</taxon>
        <taxon>Pseudomonadati</taxon>
        <taxon>Pseudomonadota</taxon>
        <taxon>Gammaproteobacteria</taxon>
        <taxon>Alteromonadales</taxon>
        <taxon>Pseudoalteromonadaceae</taxon>
        <taxon>Pseudoalteromonas</taxon>
    </lineage>
</organism>
<keyword evidence="3" id="KW-1185">Reference proteome</keyword>
<name>A0ABR9EH46_9GAMM</name>
<evidence type="ECO:0000313" key="3">
    <source>
        <dbReference type="Proteomes" id="UP000615755"/>
    </source>
</evidence>
<reference evidence="2 3" key="1">
    <citation type="submission" date="2015-03" db="EMBL/GenBank/DDBJ databases">
        <title>Genome sequence of Pseudoalteromonas aurantia.</title>
        <authorList>
            <person name="Xie B.-B."/>
            <person name="Rong J.-C."/>
            <person name="Qin Q.-L."/>
            <person name="Zhang Y.-Z."/>
        </authorList>
    </citation>
    <scope>NUCLEOTIDE SEQUENCE [LARGE SCALE GENOMIC DNA]</scope>
    <source>
        <strain evidence="2 3">208</strain>
    </source>
</reference>
<protein>
    <recommendedName>
        <fullName evidence="1">Glyoxalase</fullName>
    </recommendedName>
</protein>
<comment type="catalytic activity">
    <reaction evidence="1">
        <text>glyoxal + H2O = glycolate + H(+)</text>
        <dbReference type="Rhea" id="RHEA:51672"/>
        <dbReference type="ChEBI" id="CHEBI:15377"/>
        <dbReference type="ChEBI" id="CHEBI:15378"/>
        <dbReference type="ChEBI" id="CHEBI:29805"/>
        <dbReference type="ChEBI" id="CHEBI:34779"/>
    </reaction>
</comment>
<dbReference type="InterPro" id="IPR026041">
    <property type="entry name" value="ElbB"/>
</dbReference>
<evidence type="ECO:0000313" key="2">
    <source>
        <dbReference type="EMBL" id="MBE0369724.1"/>
    </source>
</evidence>
<comment type="similarity">
    <text evidence="1">Belongs to the peptidase C56 family.</text>
</comment>
<accession>A0ABR9EH46</accession>
<proteinExistence type="inferred from homology"/>
<evidence type="ECO:0000256" key="1">
    <source>
        <dbReference type="PIRNR" id="PIRNR006320"/>
    </source>
</evidence>
<sequence>MKKIAIILSGCGVFDGAEIHETVLTMLHIEQLGAQYECFAPNLNQHHVINHLNGETQQDSRNILIEAARIARGNIHDLATLNTSHFDALVVPGGFGVAKNLSDFAFSGANSTILDIFKAACQEFSQQNKPIAYLCIAPALIGHIHPQGTLTTIGNDPDTALAAEQLGAKHVDCAANDIVIDLQQKVICTPAYMLANSISEASEGIVKAITQLIDMA</sequence>
<comment type="function">
    <text evidence="1">Displays glyoxalase activity, catalyzing the conversion of glyoxal to glycolate.</text>
</comment>
<dbReference type="PANTHER" id="PTHR10224:SF12">
    <property type="entry name" value="GLYOXALASE ELBB"/>
    <property type="match status" value="1"/>
</dbReference>
<keyword evidence="1" id="KW-0456">Lyase</keyword>